<evidence type="ECO:0000256" key="1">
    <source>
        <dbReference type="SAM" id="MobiDB-lite"/>
    </source>
</evidence>
<reference evidence="2" key="1">
    <citation type="journal article" date="2020" name="New Phytol.">
        <title>Comparative genomics reveals dynamic genome evolution in host specialist ectomycorrhizal fungi.</title>
        <authorList>
            <person name="Lofgren L.A."/>
            <person name="Nguyen N.H."/>
            <person name="Vilgalys R."/>
            <person name="Ruytinx J."/>
            <person name="Liao H.L."/>
            <person name="Branco S."/>
            <person name="Kuo A."/>
            <person name="LaButti K."/>
            <person name="Lipzen A."/>
            <person name="Andreopoulos W."/>
            <person name="Pangilinan J."/>
            <person name="Riley R."/>
            <person name="Hundley H."/>
            <person name="Na H."/>
            <person name="Barry K."/>
            <person name="Grigoriev I.V."/>
            <person name="Stajich J.E."/>
            <person name="Kennedy P.G."/>
        </authorList>
    </citation>
    <scope>NUCLEOTIDE SEQUENCE</scope>
    <source>
        <strain evidence="2">FC203</strain>
    </source>
</reference>
<feature type="compositionally biased region" description="Pro residues" evidence="1">
    <location>
        <begin position="20"/>
        <end position="31"/>
    </location>
</feature>
<dbReference type="Proteomes" id="UP001195769">
    <property type="component" value="Unassembled WGS sequence"/>
</dbReference>
<feature type="compositionally biased region" description="Low complexity" evidence="1">
    <location>
        <begin position="105"/>
        <end position="128"/>
    </location>
</feature>
<dbReference type="InterPro" id="IPR025533">
    <property type="entry name" value="DUF4419"/>
</dbReference>
<sequence length="541" mass="61096">MVRKLTFGRVFSRSRDTDRPPAPPHNPPPLSPISIDLPLSQGSKFKEEAVSAIFTATAPTESITGSLRPYPTPKLQKRPRRVITTAAPTHPMFLHKFSPISSMASSTASFEDSSPLSTTQQHQQQQQHIPSGVTSFCPATHPAESFTEDYRLQIPLHQNPYLTVLEKTSPEQFIRCLHLLRTSLPTNLDAVRDIMPKPNGFVHTVLEAYNNHRALILRPDDIWTAILIQFSFFVSANAEQLSAHFAAHGREELIITGDGHRDTADYTPMARQMLDLMHTRVVDPMLRDWIMPEFSTTTDVDRTVYAMSMMATMKEYFRYKFVLRCGIPVVTLLGERHDWEAILERLERLKIYSIETIAWYHLLRPIISRFVATFDAPSSPENLDFWSKVAHYEGGGSGPTYLSGWITAFCVFNEQGMWQGPPLNAERMREDAPKKLLRPVDPRVLSAAQFAAVYTFRGAWRPFLVLDGMPYPIIDDECVPCGYAHLDVKLDDHGHLFDTVIVAGAVGTQICSNDKSELFKNGMRDSVRPVVGYWYFITGAG</sequence>
<accession>A0AAD4E4V6</accession>
<protein>
    <submittedName>
        <fullName evidence="2">Uncharacterized protein</fullName>
    </submittedName>
</protein>
<dbReference type="RefSeq" id="XP_041225345.1">
    <property type="nucleotide sequence ID" value="XM_041367118.1"/>
</dbReference>
<name>A0AAD4E4V6_9AGAM</name>
<keyword evidence="3" id="KW-1185">Reference proteome</keyword>
<dbReference type="GeneID" id="64661416"/>
<comment type="caution">
    <text evidence="2">The sequence shown here is derived from an EMBL/GenBank/DDBJ whole genome shotgun (WGS) entry which is preliminary data.</text>
</comment>
<evidence type="ECO:0000313" key="2">
    <source>
        <dbReference type="EMBL" id="KAG1899769.1"/>
    </source>
</evidence>
<organism evidence="2 3">
    <name type="scientific">Suillus fuscotomentosus</name>
    <dbReference type="NCBI Taxonomy" id="1912939"/>
    <lineage>
        <taxon>Eukaryota</taxon>
        <taxon>Fungi</taxon>
        <taxon>Dikarya</taxon>
        <taxon>Basidiomycota</taxon>
        <taxon>Agaricomycotina</taxon>
        <taxon>Agaricomycetes</taxon>
        <taxon>Agaricomycetidae</taxon>
        <taxon>Boletales</taxon>
        <taxon>Suillineae</taxon>
        <taxon>Suillaceae</taxon>
        <taxon>Suillus</taxon>
    </lineage>
</organism>
<gene>
    <name evidence="2" type="ORF">F5891DRAFT_1189224</name>
</gene>
<dbReference type="PANTHER" id="PTHR31252">
    <property type="entry name" value="DUF4419 DOMAIN-CONTAINING PROTEIN"/>
    <property type="match status" value="1"/>
</dbReference>
<dbReference type="PANTHER" id="PTHR31252:SF11">
    <property type="entry name" value="DUF4419 DOMAIN-CONTAINING PROTEIN"/>
    <property type="match status" value="1"/>
</dbReference>
<feature type="region of interest" description="Disordered" evidence="1">
    <location>
        <begin position="105"/>
        <end position="134"/>
    </location>
</feature>
<proteinExistence type="predicted"/>
<dbReference type="AlphaFoldDB" id="A0AAD4E4V6"/>
<dbReference type="EMBL" id="JABBWK010000030">
    <property type="protein sequence ID" value="KAG1899769.1"/>
    <property type="molecule type" value="Genomic_DNA"/>
</dbReference>
<evidence type="ECO:0000313" key="3">
    <source>
        <dbReference type="Proteomes" id="UP001195769"/>
    </source>
</evidence>
<feature type="region of interest" description="Disordered" evidence="1">
    <location>
        <begin position="1"/>
        <end position="33"/>
    </location>
</feature>
<dbReference type="Pfam" id="PF14388">
    <property type="entry name" value="DUF4419"/>
    <property type="match status" value="1"/>
</dbReference>